<evidence type="ECO:0000256" key="4">
    <source>
        <dbReference type="ARBA" id="ARBA00022803"/>
    </source>
</evidence>
<dbReference type="EMBL" id="VSSQ01002102">
    <property type="protein sequence ID" value="MPM13318.1"/>
    <property type="molecule type" value="Genomic_DNA"/>
</dbReference>
<evidence type="ECO:0000256" key="1">
    <source>
        <dbReference type="ARBA" id="ARBA00004496"/>
    </source>
</evidence>
<reference evidence="7" key="1">
    <citation type="submission" date="2019-08" db="EMBL/GenBank/DDBJ databases">
        <authorList>
            <person name="Kucharzyk K."/>
            <person name="Murdoch R.W."/>
            <person name="Higgins S."/>
            <person name="Loffler F."/>
        </authorList>
    </citation>
    <scope>NUCLEOTIDE SEQUENCE</scope>
</reference>
<evidence type="ECO:0000313" key="7">
    <source>
        <dbReference type="EMBL" id="MPM13318.1"/>
    </source>
</evidence>
<feature type="transmembrane region" description="Helical" evidence="5">
    <location>
        <begin position="475"/>
        <end position="500"/>
    </location>
</feature>
<dbReference type="PROSITE" id="PS50930">
    <property type="entry name" value="HTH_LYTTR"/>
    <property type="match status" value="1"/>
</dbReference>
<dbReference type="Gene3D" id="1.25.40.10">
    <property type="entry name" value="Tetratricopeptide repeat domain"/>
    <property type="match status" value="2"/>
</dbReference>
<dbReference type="InterPro" id="IPR051476">
    <property type="entry name" value="Bac_ResReg_Asp_Phosphatase"/>
</dbReference>
<dbReference type="PANTHER" id="PTHR46630:SF1">
    <property type="entry name" value="TETRATRICOPEPTIDE REPEAT PROTEIN 29"/>
    <property type="match status" value="1"/>
</dbReference>
<sequence>MEELQRQPSSYSSLANIMTQLGDLYSASEDYPKAIYLYMRSIIMRQLGHSPQSQNKSFIAWQMIEVGNSFYRLRDYQLAENAYYQAAQSFSKVGDKQGFITAINNIGLCRLNLGKPSSAYPVFVQMREFSKQINDTPRIYSSSIYIGISLSRMGKYDQAINILKGVSHFEMDFRNLDLEDFRKLQLGETYILSGDTAKGIRIYEGLTYDAKDTQDLYYKSIALDRLATFCYDNKEYSKALGFAEEAYQILIDRHHLTLLTDVHRLLYLIYKKTGNSDKSLFHFEAYHDGIMQLNNREIESFVNEYNKKMERIAISQELKSIREKSDRIMIEKSNQQNLSTFLIIIALLLLVMLFTARGFDSRVKLLTEHVKSYSRPQKTALLLMAGVYFVAFFYFFVPVQNASGLNTMSVTQRLIPGSIAYIVTLLLVAVFYSPVAVKRKVKNWYVYSLYVFGLAFTGVLLAEFVHFYLNGFGGFNFLLSLSLIVLASFIVPLYLFILIVEKLIIRHVEAITESLNQYINQMRQKPGPDKKQVTLQSEKTSGRLSFDISELMSVEAQGNYSMFILSQNNVVSRKILHITMKSIEDNLAEYAFIVRCHKSYMVNIQYIAKVTGNSRGYLLHFDNGADPVPVSRNFQKDVMEVIRKFKDGF</sequence>
<dbReference type="InterPro" id="IPR007492">
    <property type="entry name" value="LytTR_DNA-bd_dom"/>
</dbReference>
<organism evidence="7">
    <name type="scientific">bioreactor metagenome</name>
    <dbReference type="NCBI Taxonomy" id="1076179"/>
    <lineage>
        <taxon>unclassified sequences</taxon>
        <taxon>metagenomes</taxon>
        <taxon>ecological metagenomes</taxon>
    </lineage>
</organism>
<evidence type="ECO:0000256" key="3">
    <source>
        <dbReference type="ARBA" id="ARBA00022737"/>
    </source>
</evidence>
<dbReference type="Gene3D" id="2.40.50.1020">
    <property type="entry name" value="LytTr DNA-binding domain"/>
    <property type="match status" value="1"/>
</dbReference>
<evidence type="ECO:0000259" key="6">
    <source>
        <dbReference type="PROSITE" id="PS50930"/>
    </source>
</evidence>
<feature type="domain" description="HTH LytTR-type" evidence="6">
    <location>
        <begin position="579"/>
        <end position="644"/>
    </location>
</feature>
<gene>
    <name evidence="7" type="ORF">SDC9_59674</name>
</gene>
<evidence type="ECO:0000256" key="2">
    <source>
        <dbReference type="ARBA" id="ARBA00022490"/>
    </source>
</evidence>
<feature type="transmembrane region" description="Helical" evidence="5">
    <location>
        <begin position="380"/>
        <end position="399"/>
    </location>
</feature>
<dbReference type="GO" id="GO:0005737">
    <property type="term" value="C:cytoplasm"/>
    <property type="evidence" value="ECO:0007669"/>
    <property type="project" value="UniProtKB-SubCell"/>
</dbReference>
<comment type="subcellular location">
    <subcellularLocation>
        <location evidence="1">Cytoplasm</location>
    </subcellularLocation>
</comment>
<dbReference type="SUPFAM" id="SSF48452">
    <property type="entry name" value="TPR-like"/>
    <property type="match status" value="2"/>
</dbReference>
<feature type="transmembrane region" description="Helical" evidence="5">
    <location>
        <begin position="419"/>
        <end position="437"/>
    </location>
</feature>
<keyword evidence="5" id="KW-0812">Transmembrane</keyword>
<dbReference type="InterPro" id="IPR011990">
    <property type="entry name" value="TPR-like_helical_dom_sf"/>
</dbReference>
<dbReference type="AlphaFoldDB" id="A0A644XC07"/>
<dbReference type="SMART" id="SM00850">
    <property type="entry name" value="LytTR"/>
    <property type="match status" value="1"/>
</dbReference>
<keyword evidence="3" id="KW-0677">Repeat</keyword>
<keyword evidence="2" id="KW-0963">Cytoplasm</keyword>
<evidence type="ECO:0000256" key="5">
    <source>
        <dbReference type="SAM" id="Phobius"/>
    </source>
</evidence>
<keyword evidence="5" id="KW-1133">Transmembrane helix</keyword>
<keyword evidence="4" id="KW-0802">TPR repeat</keyword>
<comment type="caution">
    <text evidence="7">The sequence shown here is derived from an EMBL/GenBank/DDBJ whole genome shotgun (WGS) entry which is preliminary data.</text>
</comment>
<dbReference type="GO" id="GO:0003677">
    <property type="term" value="F:DNA binding"/>
    <property type="evidence" value="ECO:0007669"/>
    <property type="project" value="InterPro"/>
</dbReference>
<name>A0A644XC07_9ZZZZ</name>
<dbReference type="PANTHER" id="PTHR46630">
    <property type="entry name" value="TETRATRICOPEPTIDE REPEAT PROTEIN 29"/>
    <property type="match status" value="1"/>
</dbReference>
<protein>
    <recommendedName>
        <fullName evidence="6">HTH LytTR-type domain-containing protein</fullName>
    </recommendedName>
</protein>
<keyword evidence="5" id="KW-0472">Membrane</keyword>
<feature type="transmembrane region" description="Helical" evidence="5">
    <location>
        <begin position="444"/>
        <end position="469"/>
    </location>
</feature>
<feature type="transmembrane region" description="Helical" evidence="5">
    <location>
        <begin position="338"/>
        <end position="359"/>
    </location>
</feature>
<accession>A0A644XC07</accession>
<dbReference type="Pfam" id="PF04397">
    <property type="entry name" value="LytTR"/>
    <property type="match status" value="1"/>
</dbReference>
<proteinExistence type="predicted"/>